<reference evidence="1" key="3">
    <citation type="submission" date="2025-09" db="UniProtKB">
        <authorList>
            <consortium name="Ensembl"/>
        </authorList>
    </citation>
    <scope>IDENTIFICATION</scope>
</reference>
<protein>
    <submittedName>
        <fullName evidence="1">Uncharacterized protein</fullName>
    </submittedName>
</protein>
<evidence type="ECO:0000313" key="2">
    <source>
        <dbReference type="Proteomes" id="UP000694397"/>
    </source>
</evidence>
<reference evidence="1 2" key="1">
    <citation type="submission" date="2019-04" db="EMBL/GenBank/DDBJ databases">
        <authorList>
            <consortium name="Wellcome Sanger Institute Data Sharing"/>
        </authorList>
    </citation>
    <scope>NUCLEOTIDE SEQUENCE [LARGE SCALE GENOMIC DNA]</scope>
</reference>
<dbReference type="AlphaFoldDB" id="A0A8C9W247"/>
<dbReference type="Proteomes" id="UP000694397">
    <property type="component" value="Chromosome 1"/>
</dbReference>
<accession>A0A8C9W247</accession>
<organism evidence="1 2">
    <name type="scientific">Scleropages formosus</name>
    <name type="common">Asian bonytongue</name>
    <name type="synonym">Osteoglossum formosum</name>
    <dbReference type="NCBI Taxonomy" id="113540"/>
    <lineage>
        <taxon>Eukaryota</taxon>
        <taxon>Metazoa</taxon>
        <taxon>Chordata</taxon>
        <taxon>Craniata</taxon>
        <taxon>Vertebrata</taxon>
        <taxon>Euteleostomi</taxon>
        <taxon>Actinopterygii</taxon>
        <taxon>Neopterygii</taxon>
        <taxon>Teleostei</taxon>
        <taxon>Osteoglossocephala</taxon>
        <taxon>Osteoglossomorpha</taxon>
        <taxon>Osteoglossiformes</taxon>
        <taxon>Osteoglossidae</taxon>
        <taxon>Scleropages</taxon>
    </lineage>
</organism>
<dbReference type="Ensembl" id="ENSSFOT00015059140.1">
    <property type="protein sequence ID" value="ENSSFOP00015068496.1"/>
    <property type="gene ID" value="ENSSFOG00015030566.1"/>
</dbReference>
<sequence length="76" mass="8601">KKKKHFIRQGRAGEEKGTARMIQLAYSSATVDRTKLQPAEGTAPQTELVDPRRNILQNNLRSVSGTSNIWHWVTLN</sequence>
<keyword evidence="2" id="KW-1185">Reference proteome</keyword>
<proteinExistence type="predicted"/>
<reference evidence="1" key="2">
    <citation type="submission" date="2025-08" db="UniProtKB">
        <authorList>
            <consortium name="Ensembl"/>
        </authorList>
    </citation>
    <scope>IDENTIFICATION</scope>
</reference>
<evidence type="ECO:0000313" key="1">
    <source>
        <dbReference type="Ensembl" id="ENSSFOP00015068496.1"/>
    </source>
</evidence>
<name>A0A8C9W247_SCLFO</name>